<evidence type="ECO:0000256" key="6">
    <source>
        <dbReference type="PIRSR" id="PIRSR600760-2"/>
    </source>
</evidence>
<gene>
    <name evidence="7" type="ORF">SPSK_07665</name>
</gene>
<organism evidence="7 8">
    <name type="scientific">Sporothrix schenckii 1099-18</name>
    <dbReference type="NCBI Taxonomy" id="1397361"/>
    <lineage>
        <taxon>Eukaryota</taxon>
        <taxon>Fungi</taxon>
        <taxon>Dikarya</taxon>
        <taxon>Ascomycota</taxon>
        <taxon>Pezizomycotina</taxon>
        <taxon>Sordariomycetes</taxon>
        <taxon>Sordariomycetidae</taxon>
        <taxon>Ophiostomatales</taxon>
        <taxon>Ophiostomataceae</taxon>
        <taxon>Sporothrix</taxon>
    </lineage>
</organism>
<dbReference type="SUPFAM" id="SSF56655">
    <property type="entry name" value="Carbohydrate phosphatase"/>
    <property type="match status" value="1"/>
</dbReference>
<evidence type="ECO:0000256" key="2">
    <source>
        <dbReference type="ARBA" id="ARBA00009759"/>
    </source>
</evidence>
<accession>A0A0F2MHL2</accession>
<dbReference type="InterPro" id="IPR051090">
    <property type="entry name" value="Inositol_monoP_superfamily"/>
</dbReference>
<reference evidence="7 8" key="2">
    <citation type="journal article" date="2015" name="Eukaryot. Cell">
        <title>Asexual propagation of a virulent clone complex in a human and feline outbreak of sporotrichosis.</title>
        <authorList>
            <person name="Teixeira Mde M."/>
            <person name="Rodrigues A.M."/>
            <person name="Tsui C.K."/>
            <person name="de Almeida L.G."/>
            <person name="Van Diepeningen A.D."/>
            <person name="van den Ende B.G."/>
            <person name="Fernandes G.F."/>
            <person name="Kano R."/>
            <person name="Hamelin R.C."/>
            <person name="Lopes-Bezerra L.M."/>
            <person name="Vasconcelos A.T."/>
            <person name="de Hoog S."/>
            <person name="de Camargo Z.P."/>
            <person name="Felipe M.S."/>
        </authorList>
    </citation>
    <scope>NUCLEOTIDE SEQUENCE [LARGE SCALE GENOMIC DNA]</scope>
    <source>
        <strain evidence="7 8">1099-18</strain>
    </source>
</reference>
<evidence type="ECO:0000256" key="5">
    <source>
        <dbReference type="ARBA" id="ARBA00022842"/>
    </source>
</evidence>
<feature type="binding site" evidence="6">
    <location>
        <position position="139"/>
    </location>
    <ligand>
        <name>Mg(2+)</name>
        <dbReference type="ChEBI" id="CHEBI:18420"/>
        <label>1</label>
        <note>catalytic</note>
    </ligand>
</feature>
<dbReference type="GO" id="GO:0000103">
    <property type="term" value="P:sulfate assimilation"/>
    <property type="evidence" value="ECO:0007669"/>
    <property type="project" value="TreeGrafter"/>
</dbReference>
<dbReference type="GO" id="GO:0008441">
    <property type="term" value="F:3'(2'),5'-bisphosphate nucleotidase activity"/>
    <property type="evidence" value="ECO:0007669"/>
    <property type="project" value="TreeGrafter"/>
</dbReference>
<reference evidence="7 8" key="1">
    <citation type="journal article" date="2014" name="BMC Genomics">
        <title>Comparative genomics of the major fungal agents of human and animal Sporotrichosis: Sporothrix schenckii and Sporothrix brasiliensis.</title>
        <authorList>
            <person name="Teixeira M.M."/>
            <person name="de Almeida L.G."/>
            <person name="Kubitschek-Barreira P."/>
            <person name="Alves F.L."/>
            <person name="Kioshima E.S."/>
            <person name="Abadio A.K."/>
            <person name="Fernandes L."/>
            <person name="Derengowski L.S."/>
            <person name="Ferreira K.S."/>
            <person name="Souza R.C."/>
            <person name="Ruiz J.C."/>
            <person name="de Andrade N.C."/>
            <person name="Paes H.C."/>
            <person name="Nicola A.M."/>
            <person name="Albuquerque P."/>
            <person name="Gerber A.L."/>
            <person name="Martins V.P."/>
            <person name="Peconick L.D."/>
            <person name="Neto A.V."/>
            <person name="Chaucanez C.B."/>
            <person name="Silva P.A."/>
            <person name="Cunha O.L."/>
            <person name="de Oliveira F.F."/>
            <person name="dos Santos T.C."/>
            <person name="Barros A.L."/>
            <person name="Soares M.A."/>
            <person name="de Oliveira L.M."/>
            <person name="Marini M.M."/>
            <person name="Villalobos-Duno H."/>
            <person name="Cunha M.M."/>
            <person name="de Hoog S."/>
            <person name="da Silveira J.F."/>
            <person name="Henrissat B."/>
            <person name="Nino-Vega G.A."/>
            <person name="Cisalpino P.S."/>
            <person name="Mora-Montes H.M."/>
            <person name="Almeida S.R."/>
            <person name="Stajich J.E."/>
            <person name="Lopes-Bezerra L.M."/>
            <person name="Vasconcelos A.T."/>
            <person name="Felipe M.S."/>
        </authorList>
    </citation>
    <scope>NUCLEOTIDE SEQUENCE [LARGE SCALE GENOMIC DNA]</scope>
    <source>
        <strain evidence="7 8">1099-18</strain>
    </source>
</reference>
<evidence type="ECO:0000256" key="1">
    <source>
        <dbReference type="ARBA" id="ARBA00001946"/>
    </source>
</evidence>
<sequence length="385" mass="41478">MDSPYQRELQVAIRAAEQAARVSQAVLPDTDKGAVEKEDNLGPVTIGDFAIQALLTASLHAAFPNDIFVGEEDASALRADPVLCERVWTTLQRTVDTSVAPSTGAQCVLPTNQADLCDTIDQCQNAPGPGRVWVFDPIDGTKTFLRREMYAINVALLVDGQQTVAVVGCPLLSPDAETGDTAATATIQNDSIDPTGRGSLFFAVKGHGAYVRPLFEESRQNRGSDLTVAATAVPRRLPRYAASSPSSQTVLRPVTCYFLQESALDDVHRAVADRLGVPFPGSDLLGWVPRWSALATGRANMTVWVYRRRDRHAKIWDHAGAMLLFEEVGGKITDVDGKPLDLLAGRILVNNFGFVAAPADAHEAVLKAVHAVLRDQGRTDLLSAN</sequence>
<keyword evidence="3 6" id="KW-0479">Metal-binding</keyword>
<keyword evidence="4" id="KW-0378">Hydrolase</keyword>
<evidence type="ECO:0000313" key="8">
    <source>
        <dbReference type="Proteomes" id="UP000033710"/>
    </source>
</evidence>
<dbReference type="OrthoDB" id="411145at2759"/>
<evidence type="ECO:0000256" key="3">
    <source>
        <dbReference type="ARBA" id="ARBA00022723"/>
    </source>
</evidence>
<feature type="binding site" evidence="6">
    <location>
        <position position="138"/>
    </location>
    <ligand>
        <name>Mg(2+)</name>
        <dbReference type="ChEBI" id="CHEBI:18420"/>
        <label>1</label>
        <note>catalytic</note>
    </ligand>
</feature>
<dbReference type="AlphaFoldDB" id="A0A0F2MHL2"/>
<feature type="binding site" evidence="6">
    <location>
        <position position="317"/>
    </location>
    <ligand>
        <name>Mg(2+)</name>
        <dbReference type="ChEBI" id="CHEBI:18420"/>
        <label>1</label>
        <note>catalytic</note>
    </ligand>
</feature>
<dbReference type="Gene3D" id="3.40.190.80">
    <property type="match status" value="1"/>
</dbReference>
<dbReference type="PANTHER" id="PTHR43200:SF2">
    <property type="entry name" value="3'(2'),5'-BISPHOSPHATE NUCLEOTIDASE"/>
    <property type="match status" value="1"/>
</dbReference>
<dbReference type="PANTHER" id="PTHR43200">
    <property type="entry name" value="PHOSPHATASE"/>
    <property type="match status" value="1"/>
</dbReference>
<dbReference type="CDD" id="cd01517">
    <property type="entry name" value="PAP_phosphatase"/>
    <property type="match status" value="1"/>
</dbReference>
<dbReference type="RefSeq" id="XP_016591026.1">
    <property type="nucleotide sequence ID" value="XM_016734323.1"/>
</dbReference>
<keyword evidence="5 6" id="KW-0460">Magnesium</keyword>
<comment type="similarity">
    <text evidence="2">Belongs to the inositol monophosphatase superfamily.</text>
</comment>
<dbReference type="VEuPathDB" id="FungiDB:SPSK_07665"/>
<evidence type="ECO:0000256" key="4">
    <source>
        <dbReference type="ARBA" id="ARBA00022801"/>
    </source>
</evidence>
<dbReference type="GO" id="GO:0046872">
    <property type="term" value="F:metal ion binding"/>
    <property type="evidence" value="ECO:0007669"/>
    <property type="project" value="UniProtKB-KW"/>
</dbReference>
<proteinExistence type="inferred from homology"/>
<dbReference type="InterPro" id="IPR000760">
    <property type="entry name" value="Inositol_monophosphatase-like"/>
</dbReference>
<dbReference type="GeneID" id="27669600"/>
<evidence type="ECO:0000313" key="7">
    <source>
        <dbReference type="EMBL" id="KJR88350.1"/>
    </source>
</evidence>
<comment type="caution">
    <text evidence="7">The sequence shown here is derived from an EMBL/GenBank/DDBJ whole genome shotgun (WGS) entry which is preliminary data.</text>
</comment>
<dbReference type="Gene3D" id="3.30.540.10">
    <property type="entry name" value="Fructose-1,6-Bisphosphatase, subunit A, domain 1"/>
    <property type="match status" value="1"/>
</dbReference>
<dbReference type="Proteomes" id="UP000033710">
    <property type="component" value="Unassembled WGS sequence"/>
</dbReference>
<dbReference type="KEGG" id="ssck:SPSK_07665"/>
<protein>
    <submittedName>
        <fullName evidence="7">3'(2'), 5'-bisphosphate nucleotidase</fullName>
    </submittedName>
</protein>
<dbReference type="EMBL" id="AXCR01000004">
    <property type="protein sequence ID" value="KJR88350.1"/>
    <property type="molecule type" value="Genomic_DNA"/>
</dbReference>
<name>A0A0F2MHL2_SPOSC</name>
<feature type="binding site" evidence="6">
    <location>
        <position position="136"/>
    </location>
    <ligand>
        <name>Mg(2+)</name>
        <dbReference type="ChEBI" id="CHEBI:18420"/>
        <label>1</label>
        <note>catalytic</note>
    </ligand>
</feature>
<comment type="cofactor">
    <cofactor evidence="1 6">
        <name>Mg(2+)</name>
        <dbReference type="ChEBI" id="CHEBI:18420"/>
    </cofactor>
</comment>
<dbReference type="Pfam" id="PF00459">
    <property type="entry name" value="Inositol_P"/>
    <property type="match status" value="1"/>
</dbReference>
<feature type="binding site" evidence="6">
    <location>
        <position position="71"/>
    </location>
    <ligand>
        <name>Mg(2+)</name>
        <dbReference type="ChEBI" id="CHEBI:18420"/>
        <label>1</label>
        <note>catalytic</note>
    </ligand>
</feature>